<dbReference type="PROSITE" id="PS50157">
    <property type="entry name" value="ZINC_FINGER_C2H2_2"/>
    <property type="match status" value="3"/>
</dbReference>
<dbReference type="PANTHER" id="PTHR10032:SF271">
    <property type="entry name" value="RH12261P-RELATED"/>
    <property type="match status" value="1"/>
</dbReference>
<evidence type="ECO:0000256" key="6">
    <source>
        <dbReference type="ARBA" id="ARBA00023242"/>
    </source>
</evidence>
<evidence type="ECO:0000256" key="1">
    <source>
        <dbReference type="ARBA" id="ARBA00004123"/>
    </source>
</evidence>
<accession>A0A1B0G4F2</accession>
<organism evidence="9 10">
    <name type="scientific">Glossina morsitans morsitans</name>
    <name type="common">Savannah tsetse fly</name>
    <dbReference type="NCBI Taxonomy" id="37546"/>
    <lineage>
        <taxon>Eukaryota</taxon>
        <taxon>Metazoa</taxon>
        <taxon>Ecdysozoa</taxon>
        <taxon>Arthropoda</taxon>
        <taxon>Hexapoda</taxon>
        <taxon>Insecta</taxon>
        <taxon>Pterygota</taxon>
        <taxon>Neoptera</taxon>
        <taxon>Endopterygota</taxon>
        <taxon>Diptera</taxon>
        <taxon>Brachycera</taxon>
        <taxon>Muscomorpha</taxon>
        <taxon>Hippoboscoidea</taxon>
        <taxon>Glossinidae</taxon>
        <taxon>Glossina</taxon>
    </lineage>
</organism>
<evidence type="ECO:0000256" key="2">
    <source>
        <dbReference type="ARBA" id="ARBA00022723"/>
    </source>
</evidence>
<dbReference type="EMBL" id="CCAG010018019">
    <property type="status" value="NOT_ANNOTATED_CDS"/>
    <property type="molecule type" value="Genomic_DNA"/>
</dbReference>
<dbReference type="GO" id="GO:0005634">
    <property type="term" value="C:nucleus"/>
    <property type="evidence" value="ECO:0007669"/>
    <property type="project" value="UniProtKB-SubCell"/>
</dbReference>
<dbReference type="GO" id="GO:0000981">
    <property type="term" value="F:DNA-binding transcription factor activity, RNA polymerase II-specific"/>
    <property type="evidence" value="ECO:0007669"/>
    <property type="project" value="TreeGrafter"/>
</dbReference>
<dbReference type="PROSITE" id="PS00028">
    <property type="entry name" value="ZINC_FINGER_C2H2_1"/>
    <property type="match status" value="3"/>
</dbReference>
<dbReference type="PhylomeDB" id="A0A1B0G4F2"/>
<keyword evidence="10" id="KW-1185">Reference proteome</keyword>
<dbReference type="GO" id="GO:0000978">
    <property type="term" value="F:RNA polymerase II cis-regulatory region sequence-specific DNA binding"/>
    <property type="evidence" value="ECO:0007669"/>
    <property type="project" value="TreeGrafter"/>
</dbReference>
<evidence type="ECO:0000256" key="5">
    <source>
        <dbReference type="ARBA" id="ARBA00022833"/>
    </source>
</evidence>
<evidence type="ECO:0000259" key="8">
    <source>
        <dbReference type="PROSITE" id="PS50157"/>
    </source>
</evidence>
<feature type="domain" description="C2H2-type" evidence="8">
    <location>
        <begin position="275"/>
        <end position="302"/>
    </location>
</feature>
<dbReference type="InterPro" id="IPR027756">
    <property type="entry name" value="Ovo-like"/>
</dbReference>
<dbReference type="PANTHER" id="PTHR10032">
    <property type="entry name" value="ZINC FINGER PROTEIN WITH KRAB AND SCAN DOMAINS"/>
    <property type="match status" value="1"/>
</dbReference>
<keyword evidence="3" id="KW-0677">Repeat</keyword>
<protein>
    <recommendedName>
        <fullName evidence="8">C2H2-type domain-containing protein</fullName>
    </recommendedName>
</protein>
<evidence type="ECO:0000256" key="4">
    <source>
        <dbReference type="ARBA" id="ARBA00022771"/>
    </source>
</evidence>
<keyword evidence="6" id="KW-0539">Nucleus</keyword>
<keyword evidence="4 7" id="KW-0863">Zinc-finger</keyword>
<dbReference type="SUPFAM" id="SSF57667">
    <property type="entry name" value="beta-beta-alpha zinc fingers"/>
    <property type="match status" value="1"/>
</dbReference>
<name>A0A1B0G4F2_GLOMM</name>
<dbReference type="InterPro" id="IPR036236">
    <property type="entry name" value="Znf_C2H2_sf"/>
</dbReference>
<dbReference type="FunFam" id="3.30.160.60:FF:000452">
    <property type="entry name" value="Transcription factor Ovo-like 2"/>
    <property type="match status" value="1"/>
</dbReference>
<dbReference type="InterPro" id="IPR013087">
    <property type="entry name" value="Znf_C2H2_type"/>
</dbReference>
<evidence type="ECO:0000313" key="10">
    <source>
        <dbReference type="Proteomes" id="UP000092444"/>
    </source>
</evidence>
<dbReference type="Gene3D" id="3.30.160.60">
    <property type="entry name" value="Classic Zinc Finger"/>
    <property type="match status" value="2"/>
</dbReference>
<evidence type="ECO:0000256" key="3">
    <source>
        <dbReference type="ARBA" id="ARBA00022737"/>
    </source>
</evidence>
<dbReference type="GO" id="GO:0009913">
    <property type="term" value="P:epidermal cell differentiation"/>
    <property type="evidence" value="ECO:0007669"/>
    <property type="project" value="TreeGrafter"/>
</dbReference>
<feature type="domain" description="C2H2-type" evidence="8">
    <location>
        <begin position="247"/>
        <end position="274"/>
    </location>
</feature>
<evidence type="ECO:0000313" key="9">
    <source>
        <dbReference type="EnsemblMetazoa" id="GMOY008199-PA"/>
    </source>
</evidence>
<dbReference type="SMART" id="SM00355">
    <property type="entry name" value="ZnF_C2H2"/>
    <property type="match status" value="4"/>
</dbReference>
<keyword evidence="5" id="KW-0862">Zinc</keyword>
<reference evidence="9" key="1">
    <citation type="submission" date="2020-05" db="UniProtKB">
        <authorList>
            <consortium name="EnsemblMetazoa"/>
        </authorList>
    </citation>
    <scope>IDENTIFICATION</scope>
    <source>
        <strain evidence="9">Yale</strain>
    </source>
</reference>
<comment type="subcellular location">
    <subcellularLocation>
        <location evidence="1">Nucleus</location>
    </subcellularLocation>
</comment>
<dbReference type="AlphaFoldDB" id="A0A1B0G4F2"/>
<proteinExistence type="predicted"/>
<keyword evidence="2" id="KW-0479">Metal-binding</keyword>
<evidence type="ECO:0000256" key="7">
    <source>
        <dbReference type="PROSITE-ProRule" id="PRU00042"/>
    </source>
</evidence>
<dbReference type="VEuPathDB" id="VectorBase:GMOY008199"/>
<sequence>MADQYNNNHHPLSCPCLLSAFHLADYSPNNDNSPAYGIAPKDESDIKYDEAKIGIRTLSPGDFNASTYKDSMMSDLITRPQGASGFADSLQFTATLTLSSQTDNLHSTCEDNENTTTRQEFGLVSTPFSIPITAIDCYNHPGTEMNNCHENRVQLRQVNHQASHLMVSGDDPMFTAVSNWLDTSNSDLFDSSLIETKPIIQNLNLPSEVQLEFVNDGHGIKNPLIIENSRKRTGRTNSNNRNNDGKFVCGVCLKALSSRSSLNRHAWCHSAIKRYLCTFCMKGFNDMHDLKRHSRTHTNIRPYKCDLCKKSFTQRAPMEKHCLRTHGIQGRYALNYQRTKLHVCEECGHTTYEYEIHYQHIKENHPYSTLLRKHSGKRHFKLSNS</sequence>
<dbReference type="Proteomes" id="UP000092444">
    <property type="component" value="Unassembled WGS sequence"/>
</dbReference>
<dbReference type="EnsemblMetazoa" id="GMOY008199-RA">
    <property type="protein sequence ID" value="GMOY008199-PA"/>
    <property type="gene ID" value="GMOY008199"/>
</dbReference>
<feature type="domain" description="C2H2-type" evidence="8">
    <location>
        <begin position="303"/>
        <end position="326"/>
    </location>
</feature>
<dbReference type="GO" id="GO:0008270">
    <property type="term" value="F:zinc ion binding"/>
    <property type="evidence" value="ECO:0007669"/>
    <property type="project" value="UniProtKB-KW"/>
</dbReference>